<evidence type="ECO:0000256" key="4">
    <source>
        <dbReference type="SAM" id="Coils"/>
    </source>
</evidence>
<name>A0A9N8WCK6_9GLOM</name>
<evidence type="ECO:0000256" key="3">
    <source>
        <dbReference type="ARBA" id="ARBA00023204"/>
    </source>
</evidence>
<dbReference type="AlphaFoldDB" id="A0A9N8WCK6"/>
<keyword evidence="3" id="KW-0234">DNA repair</keyword>
<comment type="similarity">
    <text evidence="1">Belongs to the SWI5/SAE3 family.</text>
</comment>
<evidence type="ECO:0000313" key="6">
    <source>
        <dbReference type="EMBL" id="CAG8478753.1"/>
    </source>
</evidence>
<comment type="caution">
    <text evidence="6">The sequence shown here is derived from an EMBL/GenBank/DDBJ whole genome shotgun (WGS) entry which is preliminary data.</text>
</comment>
<protein>
    <submittedName>
        <fullName evidence="6">11059_t:CDS:1</fullName>
    </submittedName>
</protein>
<feature type="region of interest" description="Disordered" evidence="5">
    <location>
        <begin position="1"/>
        <end position="41"/>
    </location>
</feature>
<proteinExistence type="inferred from homology"/>
<dbReference type="InterPro" id="IPR010760">
    <property type="entry name" value="DNA-repair_Swi5"/>
</dbReference>
<dbReference type="GO" id="GO:0032798">
    <property type="term" value="C:Swi5-Sfr1 complex"/>
    <property type="evidence" value="ECO:0007669"/>
    <property type="project" value="TreeGrafter"/>
</dbReference>
<evidence type="ECO:0000256" key="2">
    <source>
        <dbReference type="ARBA" id="ARBA00022763"/>
    </source>
</evidence>
<dbReference type="EMBL" id="CAJVPS010000342">
    <property type="protein sequence ID" value="CAG8478753.1"/>
    <property type="molecule type" value="Genomic_DNA"/>
</dbReference>
<dbReference type="Gene3D" id="1.20.5.170">
    <property type="match status" value="1"/>
</dbReference>
<dbReference type="OrthoDB" id="255837at2759"/>
<evidence type="ECO:0000256" key="5">
    <source>
        <dbReference type="SAM" id="MobiDB-lite"/>
    </source>
</evidence>
<keyword evidence="7" id="KW-1185">Reference proteome</keyword>
<accession>A0A9N8WCK6</accession>
<dbReference type="PANTHER" id="PTHR28529:SF2">
    <property type="entry name" value="DNA REPAIR PROTEIN SWI5 HOMOLOG"/>
    <property type="match status" value="1"/>
</dbReference>
<feature type="coiled-coil region" evidence="4">
    <location>
        <begin position="47"/>
        <end position="74"/>
    </location>
</feature>
<dbReference type="PANTHER" id="PTHR28529">
    <property type="entry name" value="DNA REPAIR PROTEIN SWI5 HOMOLOG"/>
    <property type="match status" value="1"/>
</dbReference>
<evidence type="ECO:0000313" key="7">
    <source>
        <dbReference type="Proteomes" id="UP000789508"/>
    </source>
</evidence>
<dbReference type="GO" id="GO:0000724">
    <property type="term" value="P:double-strand break repair via homologous recombination"/>
    <property type="evidence" value="ECO:0007669"/>
    <property type="project" value="TreeGrafter"/>
</dbReference>
<reference evidence="6" key="1">
    <citation type="submission" date="2021-06" db="EMBL/GenBank/DDBJ databases">
        <authorList>
            <person name="Kallberg Y."/>
            <person name="Tangrot J."/>
            <person name="Rosling A."/>
        </authorList>
    </citation>
    <scope>NUCLEOTIDE SEQUENCE</scope>
    <source>
        <strain evidence="6">FL130A</strain>
    </source>
</reference>
<dbReference type="Proteomes" id="UP000789508">
    <property type="component" value="Unassembled WGS sequence"/>
</dbReference>
<gene>
    <name evidence="6" type="ORF">ALEPTO_LOCUS2378</name>
</gene>
<evidence type="ECO:0000256" key="1">
    <source>
        <dbReference type="ARBA" id="ARBA00008060"/>
    </source>
</evidence>
<dbReference type="GO" id="GO:0034974">
    <property type="term" value="C:Swi5-Swi2 complex"/>
    <property type="evidence" value="ECO:0007669"/>
    <property type="project" value="TreeGrafter"/>
</dbReference>
<organism evidence="6 7">
    <name type="scientific">Ambispora leptoticha</name>
    <dbReference type="NCBI Taxonomy" id="144679"/>
    <lineage>
        <taxon>Eukaryota</taxon>
        <taxon>Fungi</taxon>
        <taxon>Fungi incertae sedis</taxon>
        <taxon>Mucoromycota</taxon>
        <taxon>Glomeromycotina</taxon>
        <taxon>Glomeromycetes</taxon>
        <taxon>Archaeosporales</taxon>
        <taxon>Ambisporaceae</taxon>
        <taxon>Ambispora</taxon>
    </lineage>
</organism>
<keyword evidence="2" id="KW-0227">DNA damage</keyword>
<keyword evidence="4" id="KW-0175">Coiled coil</keyword>
<sequence>MTNKLKEKSSNSLIQIPPPSSPSIKGTKRKQSPVDGSSADPKFLAEKEKLIIEIEGLEKKLEELRAEAKKLNDSLGPEINAEKEIQNHCRLLHEYNEIRDVGQMLFGKCAVYEGTTTKKMYEKFGVDLED</sequence>
<dbReference type="Pfam" id="PF07061">
    <property type="entry name" value="Swi5"/>
    <property type="match status" value="1"/>
</dbReference>